<feature type="transmembrane region" description="Helical" evidence="1">
    <location>
        <begin position="36"/>
        <end position="57"/>
    </location>
</feature>
<keyword evidence="1" id="KW-1133">Transmembrane helix</keyword>
<feature type="transmembrane region" description="Helical" evidence="1">
    <location>
        <begin position="63"/>
        <end position="85"/>
    </location>
</feature>
<organism evidence="2 3">
    <name type="scientific">Lactobacillus pasteurii DSM 23907 = CRBIP 24.76</name>
    <dbReference type="NCBI Taxonomy" id="1423790"/>
    <lineage>
        <taxon>Bacteria</taxon>
        <taxon>Bacillati</taxon>
        <taxon>Bacillota</taxon>
        <taxon>Bacilli</taxon>
        <taxon>Lactobacillales</taxon>
        <taxon>Lactobacillaceae</taxon>
        <taxon>Lactobacillus</taxon>
    </lineage>
</organism>
<keyword evidence="3" id="KW-1185">Reference proteome</keyword>
<dbReference type="STRING" id="1423790.BN53_07415"/>
<protein>
    <submittedName>
        <fullName evidence="2">Uncharacterized protein</fullName>
    </submittedName>
</protein>
<sequence length="120" mass="13548">MLEQGGPIKSERKLWSLKDSVSEKDLRVIREFDAKAVLSLISLLCITALVGIATIIYRPDIAAWVMLIMILIGLLLLLFMGARLYKRINKSSRYKSSFLVDNKKEIPKKAIYGLLALTSH</sequence>
<proteinExistence type="predicted"/>
<dbReference type="Proteomes" id="UP000009311">
    <property type="component" value="Unassembled WGS sequence"/>
</dbReference>
<evidence type="ECO:0000313" key="2">
    <source>
        <dbReference type="EMBL" id="CCI85906.1"/>
    </source>
</evidence>
<dbReference type="EMBL" id="CAKD01000024">
    <property type="protein sequence ID" value="CCI85906.1"/>
    <property type="molecule type" value="Genomic_DNA"/>
</dbReference>
<evidence type="ECO:0000313" key="3">
    <source>
        <dbReference type="Proteomes" id="UP000009311"/>
    </source>
</evidence>
<gene>
    <name evidence="2" type="ORF">BN53_07415</name>
</gene>
<keyword evidence="1" id="KW-0812">Transmembrane</keyword>
<dbReference type="RefSeq" id="WP_009560468.1">
    <property type="nucleotide sequence ID" value="NZ_AYZN01000001.1"/>
</dbReference>
<comment type="caution">
    <text evidence="2">The sequence shown here is derived from an EMBL/GenBank/DDBJ whole genome shotgun (WGS) entry which is preliminary data.</text>
</comment>
<accession>I7LBU0</accession>
<reference evidence="2 3" key="1">
    <citation type="submission" date="2012-06" db="EMBL/GenBank/DDBJ databases">
        <title>Draft Genome Sequence of Lactobacillus pasteurii CRBIP 24.76T.</title>
        <authorList>
            <person name="Cousin S."/>
            <person name="Bouchier C."/>
            <person name="Loux V."/>
            <person name="Ma L."/>
            <person name="Creno S."/>
            <person name="Bizet C."/>
            <person name="Clermont D."/>
        </authorList>
    </citation>
    <scope>NUCLEOTIDE SEQUENCE [LARGE SCALE GENOMIC DNA]</scope>
    <source>
        <strain evidence="3">CRBIP 24.76T</strain>
    </source>
</reference>
<dbReference type="AlphaFoldDB" id="I7LBU0"/>
<keyword evidence="1" id="KW-0472">Membrane</keyword>
<name>I7LBU0_9LACO</name>
<evidence type="ECO:0000256" key="1">
    <source>
        <dbReference type="SAM" id="Phobius"/>
    </source>
</evidence>